<dbReference type="CDD" id="cd00093">
    <property type="entry name" value="HTH_XRE"/>
    <property type="match status" value="1"/>
</dbReference>
<protein>
    <submittedName>
        <fullName evidence="2">Helix-turn-helix domain-containing protein</fullName>
    </submittedName>
</protein>
<evidence type="ECO:0000313" key="3">
    <source>
        <dbReference type="Proteomes" id="UP000664369"/>
    </source>
</evidence>
<evidence type="ECO:0000259" key="1">
    <source>
        <dbReference type="PROSITE" id="PS50943"/>
    </source>
</evidence>
<name>A0ABS3QK99_9BACT</name>
<dbReference type="Gene3D" id="1.10.260.40">
    <property type="entry name" value="lambda repressor-like DNA-binding domains"/>
    <property type="match status" value="1"/>
</dbReference>
<dbReference type="RefSeq" id="WP_208177375.1">
    <property type="nucleotide sequence ID" value="NZ_JAGETZ010000012.1"/>
</dbReference>
<dbReference type="InterPro" id="IPR010982">
    <property type="entry name" value="Lambda_DNA-bd_dom_sf"/>
</dbReference>
<dbReference type="PROSITE" id="PS50943">
    <property type="entry name" value="HTH_CROC1"/>
    <property type="match status" value="1"/>
</dbReference>
<gene>
    <name evidence="2" type="ORF">J4E00_21640</name>
</gene>
<dbReference type="EMBL" id="JAGETZ010000012">
    <property type="protein sequence ID" value="MBO2011683.1"/>
    <property type="molecule type" value="Genomic_DNA"/>
</dbReference>
<organism evidence="2 3">
    <name type="scientific">Hymenobacter negativus</name>
    <dbReference type="NCBI Taxonomy" id="2795026"/>
    <lineage>
        <taxon>Bacteria</taxon>
        <taxon>Pseudomonadati</taxon>
        <taxon>Bacteroidota</taxon>
        <taxon>Cytophagia</taxon>
        <taxon>Cytophagales</taxon>
        <taxon>Hymenobacteraceae</taxon>
        <taxon>Hymenobacter</taxon>
    </lineage>
</organism>
<sequence length="204" mass="21579">MSRPVPSNTVEAAVRAHFGLTQAELGRYLGVSERQIGNIEAGRRTTTPLADARLARLGNLLPPPTGQGTAAPVFRTELPTAAPFETLPALPDFGSLPPAPLLARQRSVAAQAARLRWALHREGKRNALQSRRQWALAVLQTALLAEPAPAVERAHITRWLDVLAADVTAAAPSPATVVERALAVVRLLALDTEAAALARLLGAG</sequence>
<accession>A0ABS3QK99</accession>
<keyword evidence="3" id="KW-1185">Reference proteome</keyword>
<comment type="caution">
    <text evidence="2">The sequence shown here is derived from an EMBL/GenBank/DDBJ whole genome shotgun (WGS) entry which is preliminary data.</text>
</comment>
<feature type="domain" description="HTH cro/C1-type" evidence="1">
    <location>
        <begin position="15"/>
        <end position="44"/>
    </location>
</feature>
<proteinExistence type="predicted"/>
<evidence type="ECO:0000313" key="2">
    <source>
        <dbReference type="EMBL" id="MBO2011683.1"/>
    </source>
</evidence>
<dbReference type="SUPFAM" id="SSF47413">
    <property type="entry name" value="lambda repressor-like DNA-binding domains"/>
    <property type="match status" value="1"/>
</dbReference>
<reference evidence="2 3" key="1">
    <citation type="submission" date="2021-03" db="EMBL/GenBank/DDBJ databases">
        <authorList>
            <person name="Kim M.K."/>
        </authorList>
    </citation>
    <scope>NUCLEOTIDE SEQUENCE [LARGE SCALE GENOMIC DNA]</scope>
    <source>
        <strain evidence="2 3">BT442</strain>
    </source>
</reference>
<dbReference type="Pfam" id="PF01381">
    <property type="entry name" value="HTH_3"/>
    <property type="match status" value="1"/>
</dbReference>
<dbReference type="Proteomes" id="UP000664369">
    <property type="component" value="Unassembled WGS sequence"/>
</dbReference>
<dbReference type="InterPro" id="IPR001387">
    <property type="entry name" value="Cro/C1-type_HTH"/>
</dbReference>